<evidence type="ECO:0000259" key="5">
    <source>
        <dbReference type="PROSITE" id="PS51462"/>
    </source>
</evidence>
<dbReference type="Pfam" id="PF00293">
    <property type="entry name" value="NUDIX"/>
    <property type="match status" value="1"/>
</dbReference>
<dbReference type="InterPro" id="IPR015797">
    <property type="entry name" value="NUDIX_hydrolase-like_dom_sf"/>
</dbReference>
<dbReference type="EC" id="3.6.-.-" evidence="6"/>
<dbReference type="PROSITE" id="PS00893">
    <property type="entry name" value="NUDIX_BOX"/>
    <property type="match status" value="1"/>
</dbReference>
<dbReference type="PANTHER" id="PTHR43046">
    <property type="entry name" value="GDP-MANNOSE MANNOSYL HYDROLASE"/>
    <property type="match status" value="1"/>
</dbReference>
<organism evidence="6 7">
    <name type="scientific">Micromonospora robiginosa</name>
    <dbReference type="NCBI Taxonomy" id="2749844"/>
    <lineage>
        <taxon>Bacteria</taxon>
        <taxon>Bacillati</taxon>
        <taxon>Actinomycetota</taxon>
        <taxon>Actinomycetes</taxon>
        <taxon>Micromonosporales</taxon>
        <taxon>Micromonosporaceae</taxon>
        <taxon>Micromonospora</taxon>
    </lineage>
</organism>
<evidence type="ECO:0000256" key="2">
    <source>
        <dbReference type="ARBA" id="ARBA00005582"/>
    </source>
</evidence>
<dbReference type="Proteomes" id="UP000510844">
    <property type="component" value="Chromosome"/>
</dbReference>
<feature type="domain" description="Nudix hydrolase" evidence="5">
    <location>
        <begin position="9"/>
        <end position="141"/>
    </location>
</feature>
<dbReference type="PRINTS" id="PR00502">
    <property type="entry name" value="NUDIXFAMILY"/>
</dbReference>
<dbReference type="InterPro" id="IPR000086">
    <property type="entry name" value="NUDIX_hydrolase_dom"/>
</dbReference>
<dbReference type="EMBL" id="CP059322">
    <property type="protein sequence ID" value="QLQ36711.2"/>
    <property type="molecule type" value="Genomic_DNA"/>
</dbReference>
<accession>A0A7L6B4B8</accession>
<evidence type="ECO:0000313" key="6">
    <source>
        <dbReference type="EMBL" id="QLQ36711.2"/>
    </source>
</evidence>
<keyword evidence="3 4" id="KW-0378">Hydrolase</keyword>
<evidence type="ECO:0000256" key="3">
    <source>
        <dbReference type="ARBA" id="ARBA00022801"/>
    </source>
</evidence>
<dbReference type="Gene3D" id="3.90.79.10">
    <property type="entry name" value="Nucleoside Triphosphate Pyrophosphohydrolase"/>
    <property type="match status" value="1"/>
</dbReference>
<dbReference type="GO" id="GO:0016787">
    <property type="term" value="F:hydrolase activity"/>
    <property type="evidence" value="ECO:0007669"/>
    <property type="project" value="UniProtKB-KW"/>
</dbReference>
<name>A0A7L6B4B8_9ACTN</name>
<comment type="cofactor">
    <cofactor evidence="1">
        <name>Mg(2+)</name>
        <dbReference type="ChEBI" id="CHEBI:18420"/>
    </cofactor>
</comment>
<comment type="similarity">
    <text evidence="2 4">Belongs to the Nudix hydrolase family.</text>
</comment>
<dbReference type="InterPro" id="IPR020084">
    <property type="entry name" value="NUDIX_hydrolase_CS"/>
</dbReference>
<evidence type="ECO:0000256" key="4">
    <source>
        <dbReference type="RuleBase" id="RU003476"/>
    </source>
</evidence>
<dbReference type="AlphaFoldDB" id="A0A7L6B4B8"/>
<reference evidence="7" key="1">
    <citation type="submission" date="2020-07" db="EMBL/GenBank/DDBJ databases">
        <title>A new Micromonospora strain with potent antibiotic activity isolated from the microbiome of a mid-Atlantic deep-sea sponge.</title>
        <authorList>
            <person name="Back C.R."/>
            <person name="Stennett H.L."/>
            <person name="Williams S.E."/>
            <person name="Wang L."/>
            <person name="Ojeda Gomez J."/>
            <person name="Abdulle O.M."/>
            <person name="Duffy T."/>
            <person name="Hendry K.R."/>
            <person name="Powell D."/>
            <person name="Stach J.E."/>
            <person name="Essex-Lopresti A.E."/>
            <person name="Willis C.L."/>
            <person name="Curnow P."/>
            <person name="Race P.R."/>
        </authorList>
    </citation>
    <scope>NUCLEOTIDE SEQUENCE [LARGE SCALE GENOMIC DNA]</scope>
    <source>
        <strain evidence="7">28ISP2-46</strain>
    </source>
</reference>
<evidence type="ECO:0000256" key="1">
    <source>
        <dbReference type="ARBA" id="ARBA00001946"/>
    </source>
</evidence>
<dbReference type="RefSeq" id="WP_246412263.1">
    <property type="nucleotide sequence ID" value="NZ_CP059322.2"/>
</dbReference>
<protein>
    <submittedName>
        <fullName evidence="6">NUDIX hydrolase</fullName>
        <ecNumber evidence="6">3.6.-.-</ecNumber>
    </submittedName>
</protein>
<dbReference type="PROSITE" id="PS51462">
    <property type="entry name" value="NUDIX"/>
    <property type="match status" value="1"/>
</dbReference>
<dbReference type="KEGG" id="mfeu:H1D33_26190"/>
<sequence length="301" mass="33566">MPAQNTNQEFYCGVQCIVLQRPQHAATTRVLLGKRYRTAGEGQWALPGGHVEWNESPVETARRELLEETGLLGQAALIGPTFFTYGTEIPYAHVPVLFDSTLGTPRIIPDERFSALDYFALDALPRPLFEPSRLALSGIATTPINAQFGGSTGASVLKVDMALLDPGHHRNRAYTALLLCDQAQSTVASTWGDRQQRARPSQRSSFPTIDQGIKKFEQLIRRKLRQNYYVTGVGGDLPVDRILGLLSNGDDLQVVSKALLRRLVRDDEFRRLFMQDTHLYTPGVGHPIDLHDTKQEALFEL</sequence>
<keyword evidence="7" id="KW-1185">Reference proteome</keyword>
<dbReference type="InterPro" id="IPR020476">
    <property type="entry name" value="Nudix_hydrolase"/>
</dbReference>
<proteinExistence type="inferred from homology"/>
<evidence type="ECO:0000313" key="7">
    <source>
        <dbReference type="Proteomes" id="UP000510844"/>
    </source>
</evidence>
<gene>
    <name evidence="6" type="ORF">H1D33_26190</name>
</gene>
<reference evidence="6 7" key="2">
    <citation type="journal article" date="2021" name="Mar. Drugs">
        <title>A New Micromonospora Strain with Antibiotic Activity Isolated from the Microbiome of a Mid-Atlantic Deep-Sea Sponge.</title>
        <authorList>
            <person name="Back C.R."/>
            <person name="Stennett H.L."/>
            <person name="Williams S.E."/>
            <person name="Wang L."/>
            <person name="Ojeda Gomez J."/>
            <person name="Abdulle O.M."/>
            <person name="Duffy T."/>
            <person name="Neal C."/>
            <person name="Mantell J."/>
            <person name="Jepson M.A."/>
            <person name="Hendry K.R."/>
            <person name="Powell D."/>
            <person name="Stach J.E.M."/>
            <person name="Essex-Lopresti A.E."/>
            <person name="Willis C.L."/>
            <person name="Curnow P."/>
            <person name="Race P.R."/>
        </authorList>
    </citation>
    <scope>NUCLEOTIDE SEQUENCE [LARGE SCALE GENOMIC DNA]</scope>
    <source>
        <strain evidence="6 7">28ISP2-46</strain>
    </source>
</reference>
<dbReference type="PANTHER" id="PTHR43046:SF14">
    <property type="entry name" value="MUTT_NUDIX FAMILY PROTEIN"/>
    <property type="match status" value="1"/>
</dbReference>
<dbReference type="SUPFAM" id="SSF55811">
    <property type="entry name" value="Nudix"/>
    <property type="match status" value="1"/>
</dbReference>